<comment type="catalytic activity">
    <reaction evidence="7">
        <text>DNA(n) + a 2'-deoxyribonucleoside 5'-triphosphate = DNA(n+1) + diphosphate</text>
        <dbReference type="Rhea" id="RHEA:22508"/>
        <dbReference type="Rhea" id="RHEA-COMP:17339"/>
        <dbReference type="Rhea" id="RHEA-COMP:17340"/>
        <dbReference type="ChEBI" id="CHEBI:33019"/>
        <dbReference type="ChEBI" id="CHEBI:61560"/>
        <dbReference type="ChEBI" id="CHEBI:173112"/>
        <dbReference type="EC" id="2.7.7.7"/>
    </reaction>
</comment>
<dbReference type="AlphaFoldDB" id="A0A9D2E424"/>
<dbReference type="Gene3D" id="1.10.8.60">
    <property type="match status" value="1"/>
</dbReference>
<dbReference type="SUPFAM" id="SSF48019">
    <property type="entry name" value="post-AAA+ oligomerization domain-like"/>
    <property type="match status" value="1"/>
</dbReference>
<dbReference type="SUPFAM" id="SSF52540">
    <property type="entry name" value="P-loop containing nucleoside triphosphate hydrolases"/>
    <property type="match status" value="1"/>
</dbReference>
<evidence type="ECO:0000313" key="9">
    <source>
        <dbReference type="EMBL" id="HIZ30838.1"/>
    </source>
</evidence>
<evidence type="ECO:0000259" key="8">
    <source>
        <dbReference type="Pfam" id="PF21694"/>
    </source>
</evidence>
<evidence type="ECO:0000256" key="1">
    <source>
        <dbReference type="ARBA" id="ARBA00012417"/>
    </source>
</evidence>
<reference evidence="9" key="2">
    <citation type="submission" date="2021-04" db="EMBL/GenBank/DDBJ databases">
        <authorList>
            <person name="Gilroy R."/>
        </authorList>
    </citation>
    <scope>NUCLEOTIDE SEQUENCE</scope>
    <source>
        <strain evidence="9">ChiGjej4B4-18154</strain>
    </source>
</reference>
<evidence type="ECO:0000313" key="10">
    <source>
        <dbReference type="Proteomes" id="UP000824035"/>
    </source>
</evidence>
<accession>A0A9D2E424</accession>
<keyword evidence="5" id="KW-0239">DNA-directed DNA polymerase</keyword>
<dbReference type="GO" id="GO:0009360">
    <property type="term" value="C:DNA polymerase III complex"/>
    <property type="evidence" value="ECO:0007669"/>
    <property type="project" value="TreeGrafter"/>
</dbReference>
<evidence type="ECO:0000256" key="3">
    <source>
        <dbReference type="ARBA" id="ARBA00022695"/>
    </source>
</evidence>
<reference evidence="9" key="1">
    <citation type="journal article" date="2021" name="PeerJ">
        <title>Extensive microbial diversity within the chicken gut microbiome revealed by metagenomics and culture.</title>
        <authorList>
            <person name="Gilroy R."/>
            <person name="Ravi A."/>
            <person name="Getino M."/>
            <person name="Pursley I."/>
            <person name="Horton D.L."/>
            <person name="Alikhan N.F."/>
            <person name="Baker D."/>
            <person name="Gharbi K."/>
            <person name="Hall N."/>
            <person name="Watson M."/>
            <person name="Adriaenssens E.M."/>
            <person name="Foster-Nyarko E."/>
            <person name="Jarju S."/>
            <person name="Secka A."/>
            <person name="Antonio M."/>
            <person name="Oren A."/>
            <person name="Chaudhuri R.R."/>
            <person name="La Ragione R."/>
            <person name="Hildebrand F."/>
            <person name="Pallen M.J."/>
        </authorList>
    </citation>
    <scope>NUCLEOTIDE SEQUENCE</scope>
    <source>
        <strain evidence="9">ChiGjej4B4-18154</strain>
    </source>
</reference>
<comment type="similarity">
    <text evidence="6">Belongs to the DNA polymerase HolA subunit family.</text>
</comment>
<dbReference type="InterPro" id="IPR048466">
    <property type="entry name" value="DNA_pol3_delta-like_C"/>
</dbReference>
<dbReference type="PANTHER" id="PTHR34388:SF1">
    <property type="entry name" value="DNA POLYMERASE III SUBUNIT DELTA"/>
    <property type="match status" value="1"/>
</dbReference>
<evidence type="ECO:0000256" key="6">
    <source>
        <dbReference type="ARBA" id="ARBA00034754"/>
    </source>
</evidence>
<comment type="caution">
    <text evidence="9">The sequence shown here is derived from an EMBL/GenBank/DDBJ whole genome shotgun (WGS) entry which is preliminary data.</text>
</comment>
<dbReference type="Proteomes" id="UP000824035">
    <property type="component" value="Unassembled WGS sequence"/>
</dbReference>
<dbReference type="NCBIfam" id="TIGR01128">
    <property type="entry name" value="holA"/>
    <property type="match status" value="1"/>
</dbReference>
<dbReference type="InterPro" id="IPR027417">
    <property type="entry name" value="P-loop_NTPase"/>
</dbReference>
<dbReference type="Gene3D" id="1.20.272.10">
    <property type="match status" value="1"/>
</dbReference>
<dbReference type="Gene3D" id="3.40.50.300">
    <property type="entry name" value="P-loop containing nucleotide triphosphate hydrolases"/>
    <property type="match status" value="1"/>
</dbReference>
<dbReference type="GO" id="GO:0003887">
    <property type="term" value="F:DNA-directed DNA polymerase activity"/>
    <property type="evidence" value="ECO:0007669"/>
    <property type="project" value="UniProtKB-KW"/>
</dbReference>
<protein>
    <recommendedName>
        <fullName evidence="1">DNA-directed DNA polymerase</fullName>
        <ecNumber evidence="1">2.7.7.7</ecNumber>
    </recommendedName>
</protein>
<evidence type="ECO:0000256" key="7">
    <source>
        <dbReference type="ARBA" id="ARBA00049244"/>
    </source>
</evidence>
<keyword evidence="3 9" id="KW-0548">Nucleotidyltransferase</keyword>
<keyword evidence="4" id="KW-0235">DNA replication</keyword>
<gene>
    <name evidence="9" type="primary">holA</name>
    <name evidence="9" type="ORF">H9813_06390</name>
</gene>
<sequence>MLYNKTQWRESLEKNASVYYFYSSDPFLARTAAEKTLAELTAATDGEITVLDGPAPGVEELVMAAGTISFFGTRRIVSLPNLQPSSYGEKDLEEVCDVLASAENATFVMFSVFTEERGQLKIGKQAKKLIALCEKEGYAAQMVHPGPQQLRALLRQRAKEQGTELSENAAAAMLERCGQDMFLLENEVDKLAAASGYTEITPALVVEMGTRNLEADVFDMVRCVTSRNAARACEILEVLLRLKTDPIAITAALSSSFVDMYRVKAAQAQKLDYNRVYKDFGYTGKPTRLQISGRNAASYTLGQLGACLEVLAELDDDLKGGSPTAPEVLLQTTLCRLSAAGAGGRR</sequence>
<dbReference type="EC" id="2.7.7.7" evidence="1"/>
<proteinExistence type="inferred from homology"/>
<dbReference type="PANTHER" id="PTHR34388">
    <property type="entry name" value="DNA POLYMERASE III SUBUNIT DELTA"/>
    <property type="match status" value="1"/>
</dbReference>
<organism evidence="9 10">
    <name type="scientific">Candidatus Allofournierella merdipullorum</name>
    <dbReference type="NCBI Taxonomy" id="2838595"/>
    <lineage>
        <taxon>Bacteria</taxon>
        <taxon>Bacillati</taxon>
        <taxon>Bacillota</taxon>
        <taxon>Clostridia</taxon>
        <taxon>Eubacteriales</taxon>
        <taxon>Oscillospiraceae</taxon>
        <taxon>Allofournierella</taxon>
    </lineage>
</organism>
<dbReference type="Pfam" id="PF21694">
    <property type="entry name" value="DNA_pol3_delta_C"/>
    <property type="match status" value="1"/>
</dbReference>
<evidence type="ECO:0000256" key="4">
    <source>
        <dbReference type="ARBA" id="ARBA00022705"/>
    </source>
</evidence>
<dbReference type="GO" id="GO:0003677">
    <property type="term" value="F:DNA binding"/>
    <property type="evidence" value="ECO:0007669"/>
    <property type="project" value="InterPro"/>
</dbReference>
<dbReference type="InterPro" id="IPR008921">
    <property type="entry name" value="DNA_pol3_clamp-load_cplx_C"/>
</dbReference>
<evidence type="ECO:0000256" key="2">
    <source>
        <dbReference type="ARBA" id="ARBA00022679"/>
    </source>
</evidence>
<dbReference type="EMBL" id="DXBV01000061">
    <property type="protein sequence ID" value="HIZ30838.1"/>
    <property type="molecule type" value="Genomic_DNA"/>
</dbReference>
<evidence type="ECO:0000256" key="5">
    <source>
        <dbReference type="ARBA" id="ARBA00022932"/>
    </source>
</evidence>
<feature type="domain" description="DNA polymerase III delta subunit-like C-terminal" evidence="8">
    <location>
        <begin position="214"/>
        <end position="334"/>
    </location>
</feature>
<dbReference type="InterPro" id="IPR005790">
    <property type="entry name" value="DNA_polIII_delta"/>
</dbReference>
<keyword evidence="2 9" id="KW-0808">Transferase</keyword>
<name>A0A9D2E424_9FIRM</name>
<dbReference type="GO" id="GO:0006261">
    <property type="term" value="P:DNA-templated DNA replication"/>
    <property type="evidence" value="ECO:0007669"/>
    <property type="project" value="TreeGrafter"/>
</dbReference>